<comment type="subunit">
    <text evidence="9 11">Part of the 30S ribosomal subunit. Contacts proteins S3 and S10.</text>
</comment>
<keyword evidence="13" id="KW-1185">Reference proteome</keyword>
<evidence type="ECO:0000256" key="10">
    <source>
        <dbReference type="ARBA" id="ARBA00060857"/>
    </source>
</evidence>
<dbReference type="EMBL" id="CP003360">
    <property type="protein sequence ID" value="AFM27865.1"/>
    <property type="molecule type" value="Genomic_DNA"/>
</dbReference>
<keyword evidence="7 11" id="KW-0687">Ribonucleoprotein</keyword>
<keyword evidence="3 11" id="KW-0699">rRNA-binding</keyword>
<dbReference type="InterPro" id="IPR023053">
    <property type="entry name" value="Ribosomal_uS14_bact"/>
</dbReference>
<dbReference type="eggNOG" id="COG0199">
    <property type="taxonomic scope" value="Bacteria"/>
</dbReference>
<comment type="cofactor">
    <cofactor evidence="11">
        <name>Zn(2+)</name>
        <dbReference type="ChEBI" id="CHEBI:29105"/>
    </cofactor>
    <text evidence="11">Binds 1 zinc ion per subunit.</text>
</comment>
<dbReference type="HOGENOM" id="CLU_139869_3_0_7"/>
<evidence type="ECO:0000256" key="1">
    <source>
        <dbReference type="ARBA" id="ARBA00003686"/>
    </source>
</evidence>
<dbReference type="GO" id="GO:0003735">
    <property type="term" value="F:structural constituent of ribosome"/>
    <property type="evidence" value="ECO:0007669"/>
    <property type="project" value="InterPro"/>
</dbReference>
<dbReference type="RefSeq" id="WP_014812964.1">
    <property type="nucleotide sequence ID" value="NC_018025.1"/>
</dbReference>
<evidence type="ECO:0000256" key="9">
    <source>
        <dbReference type="ARBA" id="ARBA00047110"/>
    </source>
</evidence>
<dbReference type="NCBIfam" id="NF005974">
    <property type="entry name" value="PRK08061.1"/>
    <property type="match status" value="1"/>
</dbReference>
<proteinExistence type="inferred from homology"/>
<evidence type="ECO:0000313" key="12">
    <source>
        <dbReference type="EMBL" id="AFM27865.1"/>
    </source>
</evidence>
<dbReference type="SUPFAM" id="SSF57716">
    <property type="entry name" value="Glucocorticoid receptor-like (DNA-binding domain)"/>
    <property type="match status" value="1"/>
</dbReference>
<organism evidence="12 13">
    <name type="scientific">Desulfomonile tiedjei (strain ATCC 49306 / DSM 6799 / DCB-1)</name>
    <dbReference type="NCBI Taxonomy" id="706587"/>
    <lineage>
        <taxon>Bacteria</taxon>
        <taxon>Pseudomonadati</taxon>
        <taxon>Thermodesulfobacteriota</taxon>
        <taxon>Desulfomonilia</taxon>
        <taxon>Desulfomonilales</taxon>
        <taxon>Desulfomonilaceae</taxon>
        <taxon>Desulfomonile</taxon>
    </lineage>
</organism>
<sequence>MAKISMMVKAARPQKFEVRQYNRCHICGRPRAYYRKFHLCRICLRNEALKGNIPGMVKSSW</sequence>
<dbReference type="GO" id="GO:0019843">
    <property type="term" value="F:rRNA binding"/>
    <property type="evidence" value="ECO:0007669"/>
    <property type="project" value="UniProtKB-UniRule"/>
</dbReference>
<dbReference type="GO" id="GO:0008270">
    <property type="term" value="F:zinc ion binding"/>
    <property type="evidence" value="ECO:0007669"/>
    <property type="project" value="UniProtKB-UniRule"/>
</dbReference>
<feature type="binding site" evidence="11">
    <location>
        <position position="27"/>
    </location>
    <ligand>
        <name>Zn(2+)</name>
        <dbReference type="ChEBI" id="CHEBI:29105"/>
    </ligand>
</feature>
<dbReference type="GO" id="GO:0015935">
    <property type="term" value="C:small ribosomal subunit"/>
    <property type="evidence" value="ECO:0007669"/>
    <property type="project" value="TreeGrafter"/>
</dbReference>
<evidence type="ECO:0000256" key="11">
    <source>
        <dbReference type="HAMAP-Rule" id="MF_01364"/>
    </source>
</evidence>
<dbReference type="InterPro" id="IPR018271">
    <property type="entry name" value="Ribosomal_uS14_CS"/>
</dbReference>
<dbReference type="InterPro" id="IPR043140">
    <property type="entry name" value="Ribosomal_uS14_sf"/>
</dbReference>
<dbReference type="Proteomes" id="UP000006055">
    <property type="component" value="Chromosome"/>
</dbReference>
<evidence type="ECO:0000313" key="13">
    <source>
        <dbReference type="Proteomes" id="UP000006055"/>
    </source>
</evidence>
<feature type="binding site" evidence="11">
    <location>
        <position position="40"/>
    </location>
    <ligand>
        <name>Zn(2+)</name>
        <dbReference type="ChEBI" id="CHEBI:29105"/>
    </ligand>
</feature>
<dbReference type="AlphaFoldDB" id="I4CE74"/>
<evidence type="ECO:0000256" key="2">
    <source>
        <dbReference type="ARBA" id="ARBA00022723"/>
    </source>
</evidence>
<dbReference type="HAMAP" id="MF_01364_B">
    <property type="entry name" value="Ribosomal_uS14_2_B"/>
    <property type="match status" value="1"/>
</dbReference>
<dbReference type="STRING" id="706587.Desti_5275"/>
<keyword evidence="4 11" id="KW-0862">Zinc</keyword>
<comment type="function">
    <text evidence="1 11">Binds 16S rRNA, required for the assembly of 30S particles and may also be responsible for determining the conformation of the 16S rRNA at the A site.</text>
</comment>
<evidence type="ECO:0000256" key="7">
    <source>
        <dbReference type="ARBA" id="ARBA00023274"/>
    </source>
</evidence>
<reference evidence="13" key="1">
    <citation type="submission" date="2012-06" db="EMBL/GenBank/DDBJ databases">
        <title>Complete sequence of chromosome of Desulfomonile tiedjei DSM 6799.</title>
        <authorList>
            <person name="Lucas S."/>
            <person name="Copeland A."/>
            <person name="Lapidus A."/>
            <person name="Glavina del Rio T."/>
            <person name="Dalin E."/>
            <person name="Tice H."/>
            <person name="Bruce D."/>
            <person name="Goodwin L."/>
            <person name="Pitluck S."/>
            <person name="Peters L."/>
            <person name="Ovchinnikova G."/>
            <person name="Zeytun A."/>
            <person name="Lu M."/>
            <person name="Kyrpides N."/>
            <person name="Mavromatis K."/>
            <person name="Ivanova N."/>
            <person name="Brettin T."/>
            <person name="Detter J.C."/>
            <person name="Han C."/>
            <person name="Larimer F."/>
            <person name="Land M."/>
            <person name="Hauser L."/>
            <person name="Markowitz V."/>
            <person name="Cheng J.-F."/>
            <person name="Hugenholtz P."/>
            <person name="Woyke T."/>
            <person name="Wu D."/>
            <person name="Spring S."/>
            <person name="Schroeder M."/>
            <person name="Brambilla E."/>
            <person name="Klenk H.-P."/>
            <person name="Eisen J.A."/>
        </authorList>
    </citation>
    <scope>NUCLEOTIDE SEQUENCE [LARGE SCALE GENOMIC DNA]</scope>
    <source>
        <strain evidence="13">ATCC 49306 / DSM 6799 / DCB-1</strain>
    </source>
</reference>
<dbReference type="GO" id="GO:0006412">
    <property type="term" value="P:translation"/>
    <property type="evidence" value="ECO:0007669"/>
    <property type="project" value="UniProtKB-UniRule"/>
</dbReference>
<dbReference type="PANTHER" id="PTHR19836">
    <property type="entry name" value="30S RIBOSOMAL PROTEIN S14"/>
    <property type="match status" value="1"/>
</dbReference>
<gene>
    <name evidence="11" type="primary">rpsZ</name>
    <name evidence="11" type="synonym">rpsN</name>
    <name evidence="12" type="ordered locus">Desti_5275</name>
</gene>
<dbReference type="PROSITE" id="PS00527">
    <property type="entry name" value="RIBOSOMAL_S14"/>
    <property type="match status" value="1"/>
</dbReference>
<protein>
    <recommendedName>
        <fullName evidence="8 11">Small ribosomal subunit protein uS14</fullName>
    </recommendedName>
</protein>
<dbReference type="PATRIC" id="fig|706587.4.peg.5945"/>
<dbReference type="KEGG" id="dti:Desti_5275"/>
<feature type="binding site" evidence="11">
    <location>
        <position position="24"/>
    </location>
    <ligand>
        <name>Zn(2+)</name>
        <dbReference type="ChEBI" id="CHEBI:29105"/>
    </ligand>
</feature>
<dbReference type="Pfam" id="PF00253">
    <property type="entry name" value="Ribosomal_S14"/>
    <property type="match status" value="1"/>
</dbReference>
<dbReference type="FunFam" id="4.10.830.10:FF:000001">
    <property type="entry name" value="30S ribosomal protein S14 type Z"/>
    <property type="match status" value="1"/>
</dbReference>
<accession>I4CE74</accession>
<evidence type="ECO:0000256" key="4">
    <source>
        <dbReference type="ARBA" id="ARBA00022833"/>
    </source>
</evidence>
<dbReference type="PANTHER" id="PTHR19836:SF19">
    <property type="entry name" value="SMALL RIBOSOMAL SUBUNIT PROTEIN US14M"/>
    <property type="match status" value="1"/>
</dbReference>
<evidence type="ECO:0000256" key="5">
    <source>
        <dbReference type="ARBA" id="ARBA00022884"/>
    </source>
</evidence>
<name>I4CE74_DESTA</name>
<evidence type="ECO:0000256" key="3">
    <source>
        <dbReference type="ARBA" id="ARBA00022730"/>
    </source>
</evidence>
<dbReference type="InterPro" id="IPR001209">
    <property type="entry name" value="Ribosomal_uS14"/>
</dbReference>
<dbReference type="OrthoDB" id="9810484at2"/>
<dbReference type="GO" id="GO:0005737">
    <property type="term" value="C:cytoplasm"/>
    <property type="evidence" value="ECO:0007669"/>
    <property type="project" value="UniProtKB-ARBA"/>
</dbReference>
<evidence type="ECO:0000256" key="8">
    <source>
        <dbReference type="ARBA" id="ARBA00035167"/>
    </source>
</evidence>
<keyword evidence="6 11" id="KW-0689">Ribosomal protein</keyword>
<dbReference type="Gene3D" id="4.10.830.10">
    <property type="entry name" value="30s Ribosomal Protein S14, Chain N"/>
    <property type="match status" value="1"/>
</dbReference>
<feature type="binding site" evidence="11">
    <location>
        <position position="43"/>
    </location>
    <ligand>
        <name>Zn(2+)</name>
        <dbReference type="ChEBI" id="CHEBI:29105"/>
    </ligand>
</feature>
<keyword evidence="2 11" id="KW-0479">Metal-binding</keyword>
<keyword evidence="5 11" id="KW-0694">RNA-binding</keyword>
<evidence type="ECO:0000256" key="6">
    <source>
        <dbReference type="ARBA" id="ARBA00022980"/>
    </source>
</evidence>
<comment type="similarity">
    <text evidence="10 11">Belongs to the universal ribosomal protein uS14 family. Zinc-binding uS14 subfamily.</text>
</comment>